<dbReference type="RefSeq" id="WP_189331492.1">
    <property type="nucleotide sequence ID" value="NZ_AP023356.1"/>
</dbReference>
<name>A0ABM7M5N8_9ACTN</name>
<organism evidence="1 2">
    <name type="scientific">Actinoplanes ianthinogenes</name>
    <dbReference type="NCBI Taxonomy" id="122358"/>
    <lineage>
        <taxon>Bacteria</taxon>
        <taxon>Bacillati</taxon>
        <taxon>Actinomycetota</taxon>
        <taxon>Actinomycetes</taxon>
        <taxon>Micromonosporales</taxon>
        <taxon>Micromonosporaceae</taxon>
        <taxon>Actinoplanes</taxon>
    </lineage>
</organism>
<gene>
    <name evidence="1" type="ORF">Aiant_76200</name>
</gene>
<dbReference type="Proteomes" id="UP000676967">
    <property type="component" value="Chromosome"/>
</dbReference>
<evidence type="ECO:0000313" key="2">
    <source>
        <dbReference type="Proteomes" id="UP000676967"/>
    </source>
</evidence>
<reference evidence="1 2" key="1">
    <citation type="submission" date="2020-08" db="EMBL/GenBank/DDBJ databases">
        <title>Whole genome shotgun sequence of Actinoplanes ianthinogenes NBRC 13996.</title>
        <authorList>
            <person name="Komaki H."/>
            <person name="Tamura T."/>
        </authorList>
    </citation>
    <scope>NUCLEOTIDE SEQUENCE [LARGE SCALE GENOMIC DNA]</scope>
    <source>
        <strain evidence="1 2">NBRC 13996</strain>
    </source>
</reference>
<accession>A0ABM7M5N8</accession>
<protein>
    <submittedName>
        <fullName evidence="1">Uncharacterized protein</fullName>
    </submittedName>
</protein>
<keyword evidence="2" id="KW-1185">Reference proteome</keyword>
<sequence length="273" mass="31019">MTQGGEGVPEHLLGYGLDPKWRDMSDYLVHFTESEESLLSILRDGMIRPGGKAFGSAANLESRLRNQKSICLSEIPVDQLHRLMKRHGRYGLAFTRTFIRTEGGARVWYLDPDAPSREAISRMIGQAMKGGIDSADEIWKLTPFIDRVTPGHYEFEWEREWRVMGGLVFEQSDISFIIVPAGARGRIEQLSTPIPYVYHDGSATGWVAIPEILANEMDRMTAEFLESFGDPNDHLSWEKGEYFWTVPEWSTTEAAEFLFPLWLTSAWSSSSFT</sequence>
<evidence type="ECO:0000313" key="1">
    <source>
        <dbReference type="EMBL" id="BCJ46963.1"/>
    </source>
</evidence>
<dbReference type="EMBL" id="AP023356">
    <property type="protein sequence ID" value="BCJ46963.1"/>
    <property type="molecule type" value="Genomic_DNA"/>
</dbReference>
<proteinExistence type="predicted"/>